<evidence type="ECO:0000256" key="1">
    <source>
        <dbReference type="SAM" id="MobiDB-lite"/>
    </source>
</evidence>
<feature type="region of interest" description="Disordered" evidence="1">
    <location>
        <begin position="1"/>
        <end position="49"/>
    </location>
</feature>
<dbReference type="Proteomes" id="UP000827284">
    <property type="component" value="Unassembled WGS sequence"/>
</dbReference>
<sequence>MNTLTRSGSPTASTRGKWPTRAPLYSEWNQESPSFSCSGRQVDHSDDDEDTYVYNGESPCTVESFRFPHTRDQARRVPVFISPQRDRSTCFERNAAQTVPVVGQDTSLLWAPKEKKVAFPPEDQVSSMDAAMLAAKTAILNLQEERRKVVEDNKMSTVTIAAMEKDNEAQTSLISELEMNERMLAKELKKNRALLAKKEKLEQEKEENLQRMQRLLKKMRENEDQKKQAAERPALKIFGERLSLSERPAER</sequence>
<feature type="compositionally biased region" description="Basic and acidic residues" evidence="1">
    <location>
        <begin position="220"/>
        <end position="234"/>
    </location>
</feature>
<gene>
    <name evidence="2" type="ORF">EMPS_04247</name>
</gene>
<feature type="compositionally biased region" description="Polar residues" evidence="1">
    <location>
        <begin position="27"/>
        <end position="39"/>
    </location>
</feature>
<evidence type="ECO:0000313" key="2">
    <source>
        <dbReference type="EMBL" id="GJJ71890.1"/>
    </source>
</evidence>
<accession>A0A9P3LVM2</accession>
<keyword evidence="3" id="KW-1185">Reference proteome</keyword>
<comment type="caution">
    <text evidence="2">The sequence shown here is derived from an EMBL/GenBank/DDBJ whole genome shotgun (WGS) entry which is preliminary data.</text>
</comment>
<dbReference type="AlphaFoldDB" id="A0A9P3LVM2"/>
<reference evidence="2" key="2">
    <citation type="journal article" date="2022" name="Microbiol. Resour. Announc.">
        <title>Whole-Genome Sequence of Entomortierella parvispora E1425, a Mucoromycotan Fungus Associated with Burkholderiaceae-Related Endosymbiotic Bacteria.</title>
        <authorList>
            <person name="Herlambang A."/>
            <person name="Guo Y."/>
            <person name="Takashima Y."/>
            <person name="Narisawa K."/>
            <person name="Ohta H."/>
            <person name="Nishizawa T."/>
        </authorList>
    </citation>
    <scope>NUCLEOTIDE SEQUENCE</scope>
    <source>
        <strain evidence="2">E1425</strain>
    </source>
</reference>
<protein>
    <submittedName>
        <fullName evidence="2">Uncharacterized protein</fullName>
    </submittedName>
</protein>
<reference evidence="2" key="1">
    <citation type="submission" date="2021-11" db="EMBL/GenBank/DDBJ databases">
        <authorList>
            <person name="Herlambang A."/>
            <person name="Guo Y."/>
            <person name="Takashima Y."/>
            <person name="Nishizawa T."/>
        </authorList>
    </citation>
    <scope>NUCLEOTIDE SEQUENCE</scope>
    <source>
        <strain evidence="2">E1425</strain>
    </source>
</reference>
<evidence type="ECO:0000313" key="3">
    <source>
        <dbReference type="Proteomes" id="UP000827284"/>
    </source>
</evidence>
<feature type="compositionally biased region" description="Polar residues" evidence="1">
    <location>
        <begin position="1"/>
        <end position="14"/>
    </location>
</feature>
<proteinExistence type="predicted"/>
<feature type="region of interest" description="Disordered" evidence="1">
    <location>
        <begin position="220"/>
        <end position="251"/>
    </location>
</feature>
<organism evidence="2 3">
    <name type="scientific">Entomortierella parvispora</name>
    <dbReference type="NCBI Taxonomy" id="205924"/>
    <lineage>
        <taxon>Eukaryota</taxon>
        <taxon>Fungi</taxon>
        <taxon>Fungi incertae sedis</taxon>
        <taxon>Mucoromycota</taxon>
        <taxon>Mortierellomycotina</taxon>
        <taxon>Mortierellomycetes</taxon>
        <taxon>Mortierellales</taxon>
        <taxon>Mortierellaceae</taxon>
        <taxon>Entomortierella</taxon>
    </lineage>
</organism>
<dbReference type="EMBL" id="BQFW01000006">
    <property type="protein sequence ID" value="GJJ71890.1"/>
    <property type="molecule type" value="Genomic_DNA"/>
</dbReference>
<name>A0A9P3LVM2_9FUNG</name>